<name>A0A2P7NR78_9PROT</name>
<dbReference type="RefSeq" id="WP_172592484.1">
    <property type="nucleotide sequence ID" value="NZ_PXXU01000091.1"/>
</dbReference>
<dbReference type="AlphaFoldDB" id="A0A2P7NR78"/>
<gene>
    <name evidence="1" type="ORF">C7H79_16030</name>
</gene>
<evidence type="ECO:0000313" key="1">
    <source>
        <dbReference type="EMBL" id="PSJ15982.1"/>
    </source>
</evidence>
<proteinExistence type="predicted"/>
<sequence>DQSEYEKAIEKLSEGIEIVSDSWFNDLDPIDQGNLLGKWGGLNDPTAKYIGSWGGYRIFTGKFKNVSTRRIANGFGVAFTHQTGSFVYPEQPNRRNIPPSVAIHGDMPTLKAFLRISSMYDNNIVGVLYNRFRTKYAVINEVDNLPGEQS</sequence>
<evidence type="ECO:0000313" key="2">
    <source>
        <dbReference type="Proteomes" id="UP000241912"/>
    </source>
</evidence>
<keyword evidence="2" id="KW-1185">Reference proteome</keyword>
<accession>A0A2P7NR78</accession>
<organism evidence="1 2">
    <name type="scientific">Nitrosomonas supralitoralis</name>
    <dbReference type="NCBI Taxonomy" id="2116706"/>
    <lineage>
        <taxon>Bacteria</taxon>
        <taxon>Pseudomonadati</taxon>
        <taxon>Pseudomonadota</taxon>
        <taxon>Betaproteobacteria</taxon>
        <taxon>Nitrosomonadales</taxon>
        <taxon>Nitrosomonadaceae</taxon>
        <taxon>Nitrosomonas</taxon>
    </lineage>
</organism>
<protein>
    <submittedName>
        <fullName evidence="1">Uncharacterized protein</fullName>
    </submittedName>
</protein>
<dbReference type="Proteomes" id="UP000241912">
    <property type="component" value="Unassembled WGS sequence"/>
</dbReference>
<comment type="caution">
    <text evidence="1">The sequence shown here is derived from an EMBL/GenBank/DDBJ whole genome shotgun (WGS) entry which is preliminary data.</text>
</comment>
<reference evidence="1 2" key="1">
    <citation type="submission" date="2018-03" db="EMBL/GenBank/DDBJ databases">
        <title>Draft genome of Nitrosomonas supralitoralis APG5.</title>
        <authorList>
            <person name="Urakawa H."/>
            <person name="Lopez J.V."/>
        </authorList>
    </citation>
    <scope>NUCLEOTIDE SEQUENCE [LARGE SCALE GENOMIC DNA]</scope>
    <source>
        <strain evidence="1 2">APG5</strain>
    </source>
</reference>
<feature type="non-terminal residue" evidence="1">
    <location>
        <position position="1"/>
    </location>
</feature>
<dbReference type="EMBL" id="PXXU01000091">
    <property type="protein sequence ID" value="PSJ15982.1"/>
    <property type="molecule type" value="Genomic_DNA"/>
</dbReference>